<dbReference type="Pfam" id="PF04925">
    <property type="entry name" value="SHQ1"/>
    <property type="match status" value="1"/>
</dbReference>
<gene>
    <name evidence="4" type="ORF">DdX_01745</name>
</gene>
<dbReference type="PANTHER" id="PTHR12967">
    <property type="entry name" value="PROTEIN SHQ1 HOMOLOG"/>
    <property type="match status" value="1"/>
</dbReference>
<dbReference type="InterPro" id="IPR048696">
    <property type="entry name" value="SHQ1-like_CS"/>
</dbReference>
<dbReference type="Proteomes" id="UP001201812">
    <property type="component" value="Unassembled WGS sequence"/>
</dbReference>
<evidence type="ECO:0000259" key="3">
    <source>
        <dbReference type="PROSITE" id="PS51203"/>
    </source>
</evidence>
<dbReference type="InterPro" id="IPR039742">
    <property type="entry name" value="Shq1"/>
</dbReference>
<name>A0AAD4NHF9_9BILA</name>
<dbReference type="InterPro" id="IPR007009">
    <property type="entry name" value="Shq1_C"/>
</dbReference>
<evidence type="ECO:0000256" key="2">
    <source>
        <dbReference type="ARBA" id="ARBA00013750"/>
    </source>
</evidence>
<reference evidence="4" key="1">
    <citation type="submission" date="2022-01" db="EMBL/GenBank/DDBJ databases">
        <title>Genome Sequence Resource for Two Populations of Ditylenchus destructor, the Migratory Endoparasitic Phytonematode.</title>
        <authorList>
            <person name="Zhang H."/>
            <person name="Lin R."/>
            <person name="Xie B."/>
        </authorList>
    </citation>
    <scope>NUCLEOTIDE SEQUENCE</scope>
    <source>
        <strain evidence="4">BazhouSP</strain>
    </source>
</reference>
<evidence type="ECO:0000256" key="1">
    <source>
        <dbReference type="ARBA" id="ARBA00005607"/>
    </source>
</evidence>
<dbReference type="PROSITE" id="PS51203">
    <property type="entry name" value="CS"/>
    <property type="match status" value="1"/>
</dbReference>
<evidence type="ECO:0000313" key="4">
    <source>
        <dbReference type="EMBL" id="KAI1729503.1"/>
    </source>
</evidence>
<dbReference type="PANTHER" id="PTHR12967:SF0">
    <property type="entry name" value="PROTEIN SHQ1 HOMOLOG"/>
    <property type="match status" value="1"/>
</dbReference>
<keyword evidence="5" id="KW-1185">Reference proteome</keyword>
<dbReference type="EMBL" id="JAKKPZ010000001">
    <property type="protein sequence ID" value="KAI1729503.1"/>
    <property type="molecule type" value="Genomic_DNA"/>
</dbReference>
<dbReference type="Gene3D" id="2.60.40.790">
    <property type="match status" value="1"/>
</dbReference>
<comment type="similarity">
    <text evidence="1">Belongs to the SHQ1 family.</text>
</comment>
<dbReference type="Pfam" id="PF21413">
    <property type="entry name" value="SHQ1-like_CS"/>
    <property type="match status" value="1"/>
</dbReference>
<feature type="domain" description="CS" evidence="3">
    <location>
        <begin position="1"/>
        <end position="93"/>
    </location>
</feature>
<dbReference type="GO" id="GO:0005654">
    <property type="term" value="C:nucleoplasm"/>
    <property type="evidence" value="ECO:0007669"/>
    <property type="project" value="TreeGrafter"/>
</dbReference>
<dbReference type="InterPro" id="IPR008978">
    <property type="entry name" value="HSP20-like_chaperone"/>
</dbReference>
<dbReference type="GO" id="GO:0051082">
    <property type="term" value="F:unfolded protein binding"/>
    <property type="evidence" value="ECO:0007669"/>
    <property type="project" value="TreeGrafter"/>
</dbReference>
<dbReference type="GO" id="GO:0000493">
    <property type="term" value="P:box H/ACA snoRNP assembly"/>
    <property type="evidence" value="ECO:0007669"/>
    <property type="project" value="InterPro"/>
</dbReference>
<evidence type="ECO:0000313" key="5">
    <source>
        <dbReference type="Proteomes" id="UP001201812"/>
    </source>
</evidence>
<organism evidence="4 5">
    <name type="scientific">Ditylenchus destructor</name>
    <dbReference type="NCBI Taxonomy" id="166010"/>
    <lineage>
        <taxon>Eukaryota</taxon>
        <taxon>Metazoa</taxon>
        <taxon>Ecdysozoa</taxon>
        <taxon>Nematoda</taxon>
        <taxon>Chromadorea</taxon>
        <taxon>Rhabditida</taxon>
        <taxon>Tylenchina</taxon>
        <taxon>Tylenchomorpha</taxon>
        <taxon>Sphaerularioidea</taxon>
        <taxon>Anguinidae</taxon>
        <taxon>Anguininae</taxon>
        <taxon>Ditylenchus</taxon>
    </lineage>
</organism>
<dbReference type="InterPro" id="IPR007052">
    <property type="entry name" value="CS_dom"/>
</dbReference>
<dbReference type="SUPFAM" id="SSF49764">
    <property type="entry name" value="HSP20-like chaperones"/>
    <property type="match status" value="1"/>
</dbReference>
<dbReference type="AlphaFoldDB" id="A0AAD4NHF9"/>
<comment type="caution">
    <text evidence="4">The sequence shown here is derived from an EMBL/GenBank/DDBJ whole genome shotgun (WGS) entry which is preliminary data.</text>
</comment>
<accession>A0AAD4NHF9</accession>
<sequence>MITPVFKLQQDNEFLIVEIRAPYSNVKDAEIVYEGKTFLFNCKPYFLRLFLPKEVQENDAENDAGNATYDCDSNCFTVKVPKRVKGEHFPNLEMLSELLAPQKRAQDEIHAKPLVEEIASTTNADENKSPPNATLGETTDELYADQNLPVDNAESESLICDEICQKFGYGFGWKRHGVFSRFPEDILELLDLKDPENTPISKRVKLCTQHDKLNFNSDHYLADLFDPEEELSIANDFSLDIEKQLSLNELDREQLKNLTVRQLNLFGLNSLHHQIAYSVFDVICAFLYDFRINLGDNCVESGWNIRKISPSLSCLVQWSNVREAALGFVRRSLVYPLFRNWDLSMKVLMDALSTVEKGRVAILKCLLEVRRIFNSGGGECQYLFNQLFMDDLCLWIQSVGEEILQDLTSDLRITLKEGIKKEDVDLALDSLELEARLKMLQVEENGRTPIDSDDDPEE</sequence>
<dbReference type="GO" id="GO:0005737">
    <property type="term" value="C:cytoplasm"/>
    <property type="evidence" value="ECO:0007669"/>
    <property type="project" value="TreeGrafter"/>
</dbReference>
<proteinExistence type="inferred from homology"/>
<protein>
    <recommendedName>
        <fullName evidence="2">Protein SHQ1 homolog</fullName>
    </recommendedName>
</protein>